<gene>
    <name evidence="1" type="ORF">EV655_1299</name>
</gene>
<accession>A0A4R2KNX3</accession>
<dbReference type="EMBL" id="SLWW01000029">
    <property type="protein sequence ID" value="TCO68285.1"/>
    <property type="molecule type" value="Genomic_DNA"/>
</dbReference>
<name>A0A4R2KNX3_9RHOB</name>
<dbReference type="RefSeq" id="WP_132546784.1">
    <property type="nucleotide sequence ID" value="NZ_SLWW01000029.1"/>
</dbReference>
<protein>
    <submittedName>
        <fullName evidence="1">Uncharacterized protein</fullName>
    </submittedName>
</protein>
<dbReference type="Proteomes" id="UP000295142">
    <property type="component" value="Unassembled WGS sequence"/>
</dbReference>
<comment type="caution">
    <text evidence="1">The sequence shown here is derived from an EMBL/GenBank/DDBJ whole genome shotgun (WGS) entry which is preliminary data.</text>
</comment>
<proteinExistence type="predicted"/>
<reference evidence="1 2" key="1">
    <citation type="submission" date="2019-03" db="EMBL/GenBank/DDBJ databases">
        <title>Genomic Encyclopedia of Type Strains, Phase IV (KMG-IV): sequencing the most valuable type-strain genomes for metagenomic binning, comparative biology and taxonomic classification.</title>
        <authorList>
            <person name="Goeker M."/>
        </authorList>
    </citation>
    <scope>NUCLEOTIDE SEQUENCE [LARGE SCALE GENOMIC DNA]</scope>
    <source>
        <strain evidence="1 2">DSM 4868</strain>
    </source>
</reference>
<organism evidence="1 2">
    <name type="scientific">Rhodovulum euryhalinum</name>
    <dbReference type="NCBI Taxonomy" id="35805"/>
    <lineage>
        <taxon>Bacteria</taxon>
        <taxon>Pseudomonadati</taxon>
        <taxon>Pseudomonadota</taxon>
        <taxon>Alphaproteobacteria</taxon>
        <taxon>Rhodobacterales</taxon>
        <taxon>Paracoccaceae</taxon>
        <taxon>Rhodovulum</taxon>
    </lineage>
</organism>
<evidence type="ECO:0000313" key="1">
    <source>
        <dbReference type="EMBL" id="TCO68285.1"/>
    </source>
</evidence>
<sequence>MADTTPRVPAMFASEKGDRPVFLRRFAIRIGDSQIGLHARREIVSLQVHNHKSVARCATAIKEHV</sequence>
<dbReference type="AlphaFoldDB" id="A0A4R2KNX3"/>
<keyword evidence="2" id="KW-1185">Reference proteome</keyword>
<evidence type="ECO:0000313" key="2">
    <source>
        <dbReference type="Proteomes" id="UP000295142"/>
    </source>
</evidence>